<gene>
    <name evidence="3" type="ORF">IAC96_12035</name>
</gene>
<dbReference type="Pfam" id="PF04389">
    <property type="entry name" value="Peptidase_M28"/>
    <property type="match status" value="1"/>
</dbReference>
<feature type="domain" description="Peptidase M28" evidence="2">
    <location>
        <begin position="111"/>
        <end position="204"/>
    </location>
</feature>
<keyword evidence="1" id="KW-0812">Transmembrane</keyword>
<evidence type="ECO:0000256" key="1">
    <source>
        <dbReference type="SAM" id="Phobius"/>
    </source>
</evidence>
<proteinExistence type="predicted"/>
<evidence type="ECO:0000259" key="2">
    <source>
        <dbReference type="Pfam" id="PF04389"/>
    </source>
</evidence>
<dbReference type="EMBL" id="DVHN01000165">
    <property type="protein sequence ID" value="HIR89667.1"/>
    <property type="molecule type" value="Genomic_DNA"/>
</dbReference>
<dbReference type="SUPFAM" id="SSF53187">
    <property type="entry name" value="Zn-dependent exopeptidases"/>
    <property type="match status" value="1"/>
</dbReference>
<keyword evidence="1" id="KW-0472">Membrane</keyword>
<protein>
    <submittedName>
        <fullName evidence="3">M28 family peptidase</fullName>
    </submittedName>
</protein>
<dbReference type="Proteomes" id="UP000824201">
    <property type="component" value="Unassembled WGS sequence"/>
</dbReference>
<evidence type="ECO:0000313" key="3">
    <source>
        <dbReference type="EMBL" id="HIR89667.1"/>
    </source>
</evidence>
<sequence length="318" mass="36194">MKTIKQKIGVIFGFILFFFIPFHVQASEYGEDANVYTKQLIQQYATGSSMEEQSQALQNFLLDRIHYMGYNPLEYPFVNVENGAYTGKNIVFRRIGLSEKEIILEACYKGNAVGTGILLEMANQLAAQTELPYTIRFLLTDMETMQGTKQYLDQLTEEEKANIVASVSFSTMDGQESIQMQMAEQEEYQWLGKQIQSIADQIKISVPVLIKESSIWEQNQIPHVCITASNTYSQLRSAAMLLDVWIGNASENVDTAVISEQYLKQHGTELQMNQLTFYGIPVEKVIGAIVIAACGACLLVFFFQIEYAIRKRKRKERY</sequence>
<name>A0A9D1EFY3_9FIRM</name>
<reference evidence="3" key="1">
    <citation type="submission" date="2020-10" db="EMBL/GenBank/DDBJ databases">
        <authorList>
            <person name="Gilroy R."/>
        </authorList>
    </citation>
    <scope>NUCLEOTIDE SEQUENCE</scope>
    <source>
        <strain evidence="3">ChiW13-3771</strain>
    </source>
</reference>
<dbReference type="Gene3D" id="3.40.630.10">
    <property type="entry name" value="Zn peptidases"/>
    <property type="match status" value="1"/>
</dbReference>
<feature type="transmembrane region" description="Helical" evidence="1">
    <location>
        <begin position="285"/>
        <end position="309"/>
    </location>
</feature>
<reference evidence="3" key="2">
    <citation type="journal article" date="2021" name="PeerJ">
        <title>Extensive microbial diversity within the chicken gut microbiome revealed by metagenomics and culture.</title>
        <authorList>
            <person name="Gilroy R."/>
            <person name="Ravi A."/>
            <person name="Getino M."/>
            <person name="Pursley I."/>
            <person name="Horton D.L."/>
            <person name="Alikhan N.F."/>
            <person name="Baker D."/>
            <person name="Gharbi K."/>
            <person name="Hall N."/>
            <person name="Watson M."/>
            <person name="Adriaenssens E.M."/>
            <person name="Foster-Nyarko E."/>
            <person name="Jarju S."/>
            <person name="Secka A."/>
            <person name="Antonio M."/>
            <person name="Oren A."/>
            <person name="Chaudhuri R.R."/>
            <person name="La Ragione R."/>
            <person name="Hildebrand F."/>
            <person name="Pallen M.J."/>
        </authorList>
    </citation>
    <scope>NUCLEOTIDE SEQUENCE</scope>
    <source>
        <strain evidence="3">ChiW13-3771</strain>
    </source>
</reference>
<comment type="caution">
    <text evidence="3">The sequence shown here is derived from an EMBL/GenBank/DDBJ whole genome shotgun (WGS) entry which is preliminary data.</text>
</comment>
<dbReference type="AlphaFoldDB" id="A0A9D1EFY3"/>
<evidence type="ECO:0000313" key="4">
    <source>
        <dbReference type="Proteomes" id="UP000824201"/>
    </source>
</evidence>
<dbReference type="InterPro" id="IPR007484">
    <property type="entry name" value="Peptidase_M28"/>
</dbReference>
<organism evidence="3 4">
    <name type="scientific">Candidatus Fimimorpha faecalis</name>
    <dbReference type="NCBI Taxonomy" id="2840824"/>
    <lineage>
        <taxon>Bacteria</taxon>
        <taxon>Bacillati</taxon>
        <taxon>Bacillota</taxon>
        <taxon>Clostridia</taxon>
        <taxon>Eubacteriales</taxon>
        <taxon>Candidatus Fimimorpha</taxon>
    </lineage>
</organism>
<keyword evidence="1" id="KW-1133">Transmembrane helix</keyword>
<accession>A0A9D1EFY3</accession>